<protein>
    <submittedName>
        <fullName evidence="1">2'-5' RNA ligase</fullName>
    </submittedName>
</protein>
<evidence type="ECO:0000313" key="1">
    <source>
        <dbReference type="EMBL" id="TCN67644.1"/>
    </source>
</evidence>
<gene>
    <name evidence="1" type="ORF">CLV25_107103</name>
</gene>
<keyword evidence="1" id="KW-0436">Ligase</keyword>
<evidence type="ECO:0000313" key="2">
    <source>
        <dbReference type="Proteomes" id="UP000294830"/>
    </source>
</evidence>
<comment type="caution">
    <text evidence="1">The sequence shown here is derived from an EMBL/GenBank/DDBJ whole genome shotgun (WGS) entry which is preliminary data.</text>
</comment>
<dbReference type="Proteomes" id="UP000294830">
    <property type="component" value="Unassembled WGS sequence"/>
</dbReference>
<dbReference type="InterPro" id="IPR009097">
    <property type="entry name" value="Cyclic_Pdiesterase"/>
</dbReference>
<dbReference type="AlphaFoldDB" id="A0A4R2EMF5"/>
<dbReference type="Pfam" id="PF13563">
    <property type="entry name" value="2_5_RNA_ligase2"/>
    <property type="match status" value="1"/>
</dbReference>
<name>A0A4R2EMF5_9BACT</name>
<dbReference type="SUPFAM" id="SSF55144">
    <property type="entry name" value="LigT-like"/>
    <property type="match status" value="1"/>
</dbReference>
<organism evidence="1 2">
    <name type="scientific">Acetobacteroides hydrogenigenes</name>
    <dbReference type="NCBI Taxonomy" id="979970"/>
    <lineage>
        <taxon>Bacteria</taxon>
        <taxon>Pseudomonadati</taxon>
        <taxon>Bacteroidota</taxon>
        <taxon>Bacteroidia</taxon>
        <taxon>Bacteroidales</taxon>
        <taxon>Rikenellaceae</taxon>
        <taxon>Acetobacteroides</taxon>
    </lineage>
</organism>
<dbReference type="GO" id="GO:0016874">
    <property type="term" value="F:ligase activity"/>
    <property type="evidence" value="ECO:0007669"/>
    <property type="project" value="UniProtKB-KW"/>
</dbReference>
<dbReference type="PANTHER" id="PTHR40037:SF1">
    <property type="entry name" value="PHOSPHOESTERASE SAOUHSC_00951-RELATED"/>
    <property type="match status" value="1"/>
</dbReference>
<dbReference type="Gene3D" id="3.90.1140.10">
    <property type="entry name" value="Cyclic phosphodiesterase"/>
    <property type="match status" value="1"/>
</dbReference>
<dbReference type="RefSeq" id="WP_131839280.1">
    <property type="nucleotide sequence ID" value="NZ_SLWB01000007.1"/>
</dbReference>
<sequence>MNEKKLYFIAIIPNLELRDKIQKIKEEVSMRYKAKHALKLPPHITLQMPFKKDESIERALVQELAQFAAEQPPFNVDLLGFGCFAPRVLYIKVVNHAPITELQAKLEKTLEEKVNFDPKEITKEVHPHVTLATRDLTSHKFHLAWDKYKEQAFNNTFTVNSIFLLKHNGKCWDIYREFCFNA</sequence>
<dbReference type="PANTHER" id="PTHR40037">
    <property type="entry name" value="PHOSPHOESTERASE YJCG-RELATED"/>
    <property type="match status" value="1"/>
</dbReference>
<dbReference type="InterPro" id="IPR050580">
    <property type="entry name" value="2H_phosphoesterase_YjcG-like"/>
</dbReference>
<keyword evidence="2" id="KW-1185">Reference proteome</keyword>
<reference evidence="1 2" key="1">
    <citation type="submission" date="2019-03" db="EMBL/GenBank/DDBJ databases">
        <title>Genomic Encyclopedia of Archaeal and Bacterial Type Strains, Phase II (KMG-II): from individual species to whole genera.</title>
        <authorList>
            <person name="Goeker M."/>
        </authorList>
    </citation>
    <scope>NUCLEOTIDE SEQUENCE [LARGE SCALE GENOMIC DNA]</scope>
    <source>
        <strain evidence="1 2">RL-C</strain>
    </source>
</reference>
<dbReference type="EMBL" id="SLWB01000007">
    <property type="protein sequence ID" value="TCN67644.1"/>
    <property type="molecule type" value="Genomic_DNA"/>
</dbReference>
<dbReference type="OrthoDB" id="1951600at2"/>
<proteinExistence type="predicted"/>
<accession>A0A4R2EMF5</accession>